<dbReference type="STRING" id="1162668.LFE_0055"/>
<dbReference type="eggNOG" id="COG0747">
    <property type="taxonomic scope" value="Bacteria"/>
</dbReference>
<dbReference type="EMBL" id="AP012342">
    <property type="protein sequence ID" value="BAM05785.1"/>
    <property type="molecule type" value="Genomic_DNA"/>
</dbReference>
<dbReference type="Gene3D" id="3.10.105.10">
    <property type="entry name" value="Dipeptide-binding Protein, Domain 3"/>
    <property type="match status" value="1"/>
</dbReference>
<gene>
    <name evidence="5" type="ordered locus">LFE_0055</name>
</gene>
<dbReference type="InterPro" id="IPR000914">
    <property type="entry name" value="SBP_5_dom"/>
</dbReference>
<reference evidence="5 6" key="1">
    <citation type="journal article" date="2012" name="J. Bacteriol.">
        <title>Complete Genome Sequence of Leptospirillum ferrooxidans Strain C2-3, Isolated from a Fresh Volcanic Ash Deposit on the Island of Miyake, Japan.</title>
        <authorList>
            <person name="Fujimura R."/>
            <person name="Sato Y."/>
            <person name="Nishizawa T."/>
            <person name="Oshima K."/>
            <person name="Kim S.-W."/>
            <person name="Hattori M."/>
            <person name="Kamijo T."/>
            <person name="Ohta H."/>
        </authorList>
    </citation>
    <scope>NUCLEOTIDE SEQUENCE [LARGE SCALE GENOMIC DNA]</scope>
    <source>
        <strain evidence="5 6">C2-3</strain>
    </source>
</reference>
<dbReference type="GO" id="GO:0030288">
    <property type="term" value="C:outer membrane-bounded periplasmic space"/>
    <property type="evidence" value="ECO:0007669"/>
    <property type="project" value="UniProtKB-ARBA"/>
</dbReference>
<evidence type="ECO:0000313" key="5">
    <source>
        <dbReference type="EMBL" id="BAM05785.1"/>
    </source>
</evidence>
<evidence type="ECO:0000259" key="4">
    <source>
        <dbReference type="Pfam" id="PF00496"/>
    </source>
</evidence>
<evidence type="ECO:0000256" key="2">
    <source>
        <dbReference type="ARBA" id="ARBA00022448"/>
    </source>
</evidence>
<evidence type="ECO:0000313" key="6">
    <source>
        <dbReference type="Proteomes" id="UP000007382"/>
    </source>
</evidence>
<dbReference type="PANTHER" id="PTHR30290:SF9">
    <property type="entry name" value="OLIGOPEPTIDE-BINDING PROTEIN APPA"/>
    <property type="match status" value="1"/>
</dbReference>
<dbReference type="Proteomes" id="UP000007382">
    <property type="component" value="Chromosome"/>
</dbReference>
<dbReference type="SUPFAM" id="SSF53850">
    <property type="entry name" value="Periplasmic binding protein-like II"/>
    <property type="match status" value="1"/>
</dbReference>
<dbReference type="PIRSF" id="PIRSF002741">
    <property type="entry name" value="MppA"/>
    <property type="match status" value="1"/>
</dbReference>
<evidence type="ECO:0000256" key="3">
    <source>
        <dbReference type="ARBA" id="ARBA00022729"/>
    </source>
</evidence>
<dbReference type="HOGENOM" id="CLU_017028_8_4_0"/>
<dbReference type="GO" id="GO:0043190">
    <property type="term" value="C:ATP-binding cassette (ABC) transporter complex"/>
    <property type="evidence" value="ECO:0007669"/>
    <property type="project" value="InterPro"/>
</dbReference>
<dbReference type="CDD" id="cd08500">
    <property type="entry name" value="PBP2_NikA_DppA_OppA_like_4"/>
    <property type="match status" value="1"/>
</dbReference>
<dbReference type="Gene3D" id="3.90.76.10">
    <property type="entry name" value="Dipeptide-binding Protein, Domain 1"/>
    <property type="match status" value="1"/>
</dbReference>
<name>I0IKI6_LEPFC</name>
<dbReference type="Pfam" id="PF00496">
    <property type="entry name" value="SBP_bac_5"/>
    <property type="match status" value="1"/>
</dbReference>
<keyword evidence="3" id="KW-0732">Signal</keyword>
<evidence type="ECO:0000256" key="1">
    <source>
        <dbReference type="ARBA" id="ARBA00005695"/>
    </source>
</evidence>
<dbReference type="InterPro" id="IPR039424">
    <property type="entry name" value="SBP_5"/>
</dbReference>
<organism evidence="5 6">
    <name type="scientific">Leptospirillum ferrooxidans (strain C2-3)</name>
    <dbReference type="NCBI Taxonomy" id="1162668"/>
    <lineage>
        <taxon>Bacteria</taxon>
        <taxon>Pseudomonadati</taxon>
        <taxon>Nitrospirota</taxon>
        <taxon>Nitrospiria</taxon>
        <taxon>Nitrospirales</taxon>
        <taxon>Nitrospiraceae</taxon>
        <taxon>Leptospirillum</taxon>
    </lineage>
</organism>
<keyword evidence="2" id="KW-0813">Transport</keyword>
<dbReference type="PATRIC" id="fig|1162668.3.peg.64"/>
<dbReference type="GO" id="GO:1904680">
    <property type="term" value="F:peptide transmembrane transporter activity"/>
    <property type="evidence" value="ECO:0007669"/>
    <property type="project" value="TreeGrafter"/>
</dbReference>
<protein>
    <submittedName>
        <fullName evidence="5">Putative transporter, extracellular solute binding protein family 5</fullName>
    </submittedName>
</protein>
<proteinExistence type="inferred from homology"/>
<comment type="similarity">
    <text evidence="1">Belongs to the bacterial solute-binding protein 5 family.</text>
</comment>
<feature type="domain" description="Solute-binding protein family 5" evidence="4">
    <location>
        <begin position="48"/>
        <end position="435"/>
    </location>
</feature>
<reference evidence="6" key="2">
    <citation type="submission" date="2012-03" db="EMBL/GenBank/DDBJ databases">
        <title>The complete genome sequence of the pioneer microbe on fresh volcanic deposit, Leptospirillum ferrooxidans strain C2-3.</title>
        <authorList>
            <person name="Fujimura R."/>
            <person name="Sato Y."/>
            <person name="Nishizawa T."/>
            <person name="Nanba K."/>
            <person name="Oshima K."/>
            <person name="Hattori M."/>
            <person name="Kamijo T."/>
            <person name="Ohta H."/>
        </authorList>
    </citation>
    <scope>NUCLEOTIDE SEQUENCE [LARGE SCALE GENOMIC DNA]</scope>
    <source>
        <strain evidence="6">C2-3</strain>
    </source>
</reference>
<accession>I0IKI6</accession>
<keyword evidence="6" id="KW-1185">Reference proteome</keyword>
<dbReference type="Gene3D" id="3.40.190.10">
    <property type="entry name" value="Periplasmic binding protein-like II"/>
    <property type="match status" value="1"/>
</dbReference>
<sequence length="541" mass="60154">MTGGHLSMDILSDPKTFNPALASETSSTQILGYLFRGLTRESPEDGSIKPDLATSWQISQGGKRVTFFLARNLKWSDGAPLDGRDVLFTYQDVYNNPKVATPIRSLLTVAGKPIHVSLKDNYTVVFETAVPFAPLLEELGAEILPRHVLAPAVSSGTFNESWSIRENPRHIVGSGPFMMTRYVPGQIVSLEVNPHYTPPPGLKPSPGCPLPCLRSIDLRIVGDANSQLVRFLAGKGDLYGVSPSEMSLLKPAAKRAAFTLFTRGPGLSESFLTFNQNPRSPVASYKRAWFMSRKFREAIAWSIDRKAMISIVENGMGEPIYGPVSPSVKAFYHQTYPVYRHDPEKARSLLREAGFLLKKRRLFDSSGHAVEIVLLTNVESPQRMLMAQIVQSNLREVGIKVRVVGLQFNMLATNVMTSFNWEMLLFGLTGVTDPHGDAAVWKSSGFLHLWNPREKKPQEAWEAQIDSLFEEGSLEMDPEKRKKIYDQWQDIAHHELPMVDLVTPDGITAVRKTLGGIRPSPLGGVVPHITQVYQKARIVHS</sequence>
<dbReference type="AlphaFoldDB" id="I0IKI6"/>
<dbReference type="KEGG" id="lfc:LFE_0055"/>
<dbReference type="InterPro" id="IPR030678">
    <property type="entry name" value="Peptide/Ni-bd"/>
</dbReference>
<dbReference type="GO" id="GO:0015833">
    <property type="term" value="P:peptide transport"/>
    <property type="evidence" value="ECO:0007669"/>
    <property type="project" value="TreeGrafter"/>
</dbReference>
<dbReference type="PANTHER" id="PTHR30290">
    <property type="entry name" value="PERIPLASMIC BINDING COMPONENT OF ABC TRANSPORTER"/>
    <property type="match status" value="1"/>
</dbReference>